<comment type="caution">
    <text evidence="2">The sequence shown here is derived from an EMBL/GenBank/DDBJ whole genome shotgun (WGS) entry which is preliminary data.</text>
</comment>
<accession>A0ABY2UP83</accession>
<name>A0ABY2UP83_9GAMM</name>
<dbReference type="Pfam" id="PF14316">
    <property type="entry name" value="DUF4381"/>
    <property type="match status" value="1"/>
</dbReference>
<dbReference type="EMBL" id="VANI01000005">
    <property type="protein sequence ID" value="TLM78647.1"/>
    <property type="molecule type" value="Genomic_DNA"/>
</dbReference>
<evidence type="ECO:0000256" key="1">
    <source>
        <dbReference type="SAM" id="Phobius"/>
    </source>
</evidence>
<feature type="transmembrane region" description="Helical" evidence="1">
    <location>
        <begin position="48"/>
        <end position="69"/>
    </location>
</feature>
<evidence type="ECO:0000313" key="2">
    <source>
        <dbReference type="EMBL" id="TLM78647.1"/>
    </source>
</evidence>
<evidence type="ECO:0000313" key="3">
    <source>
        <dbReference type="Proteomes" id="UP000306791"/>
    </source>
</evidence>
<sequence>MTMLPLSPKQAAPAPANPMPPEMQELLAQLRDIHEPTPIGWWPLAPGWWILAGALVALLFAAILLAIRLRQRRRRNLYRSEGVRLLQALDLSAPRAIEDINVLLKRVAVVTFGRKAVGPLTGQNWIRFLENSSEVPMPEAARAALIENLYSGADGDLQALEKLREFAISWVRKHQSEPVRPAADVKPTKNQEAGVV</sequence>
<keyword evidence="3" id="KW-1185">Reference proteome</keyword>
<keyword evidence="1" id="KW-0812">Transmembrane</keyword>
<keyword evidence="1" id="KW-1133">Transmembrane helix</keyword>
<gene>
    <name evidence="2" type="ORF">FDY93_05135</name>
</gene>
<protein>
    <submittedName>
        <fullName evidence="2">DUF4381 domain-containing protein</fullName>
    </submittedName>
</protein>
<reference evidence="2 3" key="1">
    <citation type="submission" date="2019-05" db="EMBL/GenBank/DDBJ databases">
        <title>Microbulbifer harenosus sp. nov., an alginate-degrading bacterium isolated from coastal sand.</title>
        <authorList>
            <person name="Huang H."/>
            <person name="Mo K."/>
            <person name="Bao S."/>
        </authorList>
    </citation>
    <scope>NUCLEOTIDE SEQUENCE [LARGE SCALE GENOMIC DNA]</scope>
    <source>
        <strain evidence="2 3">HB161719</strain>
    </source>
</reference>
<organism evidence="2 3">
    <name type="scientific">Microbulbifer harenosus</name>
    <dbReference type="NCBI Taxonomy" id="2576840"/>
    <lineage>
        <taxon>Bacteria</taxon>
        <taxon>Pseudomonadati</taxon>
        <taxon>Pseudomonadota</taxon>
        <taxon>Gammaproteobacteria</taxon>
        <taxon>Cellvibrionales</taxon>
        <taxon>Microbulbiferaceae</taxon>
        <taxon>Microbulbifer</taxon>
    </lineage>
</organism>
<dbReference type="InterPro" id="IPR025489">
    <property type="entry name" value="DUF4381"/>
</dbReference>
<keyword evidence="1" id="KW-0472">Membrane</keyword>
<dbReference type="Proteomes" id="UP000306791">
    <property type="component" value="Unassembled WGS sequence"/>
</dbReference>
<proteinExistence type="predicted"/>